<keyword evidence="1" id="KW-0677">Repeat</keyword>
<dbReference type="InterPro" id="IPR000225">
    <property type="entry name" value="Armadillo"/>
</dbReference>
<dbReference type="InterPro" id="IPR016024">
    <property type="entry name" value="ARM-type_fold"/>
</dbReference>
<dbReference type="OrthoDB" id="409644at2759"/>
<dbReference type="PANTHER" id="PTHR47451:SF1">
    <property type="entry name" value="ARM REPEAT SUPERFAMILY PROTEIN"/>
    <property type="match status" value="1"/>
</dbReference>
<dbReference type="Pfam" id="PF05804">
    <property type="entry name" value="KAP"/>
    <property type="match status" value="1"/>
</dbReference>
<feature type="repeat" description="ARM" evidence="2">
    <location>
        <begin position="243"/>
        <end position="285"/>
    </location>
</feature>
<evidence type="ECO:0000256" key="2">
    <source>
        <dbReference type="PROSITE-ProRule" id="PRU00259"/>
    </source>
</evidence>
<protein>
    <submittedName>
        <fullName evidence="4">Uncharacterized protein</fullName>
    </submittedName>
</protein>
<dbReference type="SMART" id="SM00185">
    <property type="entry name" value="ARM"/>
    <property type="match status" value="4"/>
</dbReference>
<organism evidence="4 5">
    <name type="scientific">Castanea mollissima</name>
    <name type="common">Chinese chestnut</name>
    <dbReference type="NCBI Taxonomy" id="60419"/>
    <lineage>
        <taxon>Eukaryota</taxon>
        <taxon>Viridiplantae</taxon>
        <taxon>Streptophyta</taxon>
        <taxon>Embryophyta</taxon>
        <taxon>Tracheophyta</taxon>
        <taxon>Spermatophyta</taxon>
        <taxon>Magnoliopsida</taxon>
        <taxon>eudicotyledons</taxon>
        <taxon>Gunneridae</taxon>
        <taxon>Pentapetalae</taxon>
        <taxon>rosids</taxon>
        <taxon>fabids</taxon>
        <taxon>Fagales</taxon>
        <taxon>Fagaceae</taxon>
        <taxon>Castanea</taxon>
    </lineage>
</organism>
<evidence type="ECO:0000256" key="1">
    <source>
        <dbReference type="ARBA" id="ARBA00022737"/>
    </source>
</evidence>
<sequence length="517" mass="56158">MLASAATPTPFSPLKPPNAQHSLVPNFNTHLEVIPVRTRTKTERSNPTPTPTPVFSHATKHHKYHCLNLISCSNRSVITRVSSDGGGGAVDATPQHSKSPDIEEIEKPSPSFNDGYVALFVRMLGLDHDDLDREQAIVALWKYSLGGKKCIDAIMQFPGCINLTVNLLRSKSSSPCEAAAGLLRSISSVNLYRELVAESGAIEEITGLLSQPSLTPEVKEQSMCTLWNLSVDEKLGVKIANSDILPLLIKSLDDDDIKLKEAAGGILANLALSQINHSIMVEAGVIQKLAKALTADLEGAKVLRKEARNALLELAKDEYYRILVIEEGLIPVPMIGASAYKSFTPGLYSWPSLPDGTEIKQTSKGPSKYGASEVLLGLNIDDKNVSIEETKMKAIVARSQQQFLARIGAIEIENGEKSQSGCLSEQRLTLLPWVDGVARLVLILELEDESAISRAAESIADASINEHIRVAFKEAGAIKHLVRLLGHNNDSVRLSATQALERLSIRQGRSLLHDRGE</sequence>
<dbReference type="SUPFAM" id="SSF48371">
    <property type="entry name" value="ARM repeat"/>
    <property type="match status" value="1"/>
</dbReference>
<name>A0A8J4RTW7_9ROSI</name>
<accession>A0A8J4RTW7</accession>
<reference evidence="4" key="1">
    <citation type="submission" date="2020-03" db="EMBL/GenBank/DDBJ databases">
        <title>Castanea mollissima Vanexum genome sequencing.</title>
        <authorList>
            <person name="Staton M."/>
        </authorList>
    </citation>
    <scope>NUCLEOTIDE SEQUENCE</scope>
    <source>
        <tissue evidence="4">Leaf</tissue>
    </source>
</reference>
<dbReference type="InterPro" id="IPR011989">
    <property type="entry name" value="ARM-like"/>
</dbReference>
<dbReference type="EMBL" id="JRKL02000404">
    <property type="protein sequence ID" value="KAF3971687.1"/>
    <property type="molecule type" value="Genomic_DNA"/>
</dbReference>
<dbReference type="PANTHER" id="PTHR47451">
    <property type="entry name" value="ARM REPEAT SUPERFAMILY PROTEIN"/>
    <property type="match status" value="1"/>
</dbReference>
<proteinExistence type="predicted"/>
<evidence type="ECO:0000313" key="5">
    <source>
        <dbReference type="Proteomes" id="UP000737018"/>
    </source>
</evidence>
<comment type="caution">
    <text evidence="4">The sequence shown here is derived from an EMBL/GenBank/DDBJ whole genome shotgun (WGS) entry which is preliminary data.</text>
</comment>
<feature type="region of interest" description="Disordered" evidence="3">
    <location>
        <begin position="1"/>
        <end position="21"/>
    </location>
</feature>
<dbReference type="PROSITE" id="PS50176">
    <property type="entry name" value="ARM_REPEAT"/>
    <property type="match status" value="3"/>
</dbReference>
<dbReference type="Gene3D" id="1.25.10.10">
    <property type="entry name" value="Leucine-rich Repeat Variant"/>
    <property type="match status" value="3"/>
</dbReference>
<feature type="repeat" description="ARM" evidence="2">
    <location>
        <begin position="476"/>
        <end position="504"/>
    </location>
</feature>
<keyword evidence="5" id="KW-1185">Reference proteome</keyword>
<evidence type="ECO:0000313" key="4">
    <source>
        <dbReference type="EMBL" id="KAF3971687.1"/>
    </source>
</evidence>
<feature type="compositionally biased region" description="Basic and acidic residues" evidence="3">
    <location>
        <begin position="98"/>
        <end position="107"/>
    </location>
</feature>
<evidence type="ECO:0000256" key="3">
    <source>
        <dbReference type="SAM" id="MobiDB-lite"/>
    </source>
</evidence>
<dbReference type="AlphaFoldDB" id="A0A8J4RTW7"/>
<feature type="region of interest" description="Disordered" evidence="3">
    <location>
        <begin position="83"/>
        <end position="108"/>
    </location>
</feature>
<gene>
    <name evidence="4" type="ORF">CMV_004732</name>
</gene>
<dbReference type="Pfam" id="PF00514">
    <property type="entry name" value="Arm"/>
    <property type="match status" value="1"/>
</dbReference>
<dbReference type="Proteomes" id="UP000737018">
    <property type="component" value="Unassembled WGS sequence"/>
</dbReference>
<feature type="repeat" description="ARM" evidence="2">
    <location>
        <begin position="200"/>
        <end position="233"/>
    </location>
</feature>